<dbReference type="InterPro" id="IPR055128">
    <property type="entry name" value="HypF_C_2"/>
</dbReference>
<evidence type="ECO:0000256" key="1">
    <source>
        <dbReference type="ARBA" id="ARBA00006243"/>
    </source>
</evidence>
<evidence type="ECO:0000259" key="5">
    <source>
        <dbReference type="Pfam" id="PF00586"/>
    </source>
</evidence>
<dbReference type="InterPro" id="IPR036921">
    <property type="entry name" value="PurM-like_N_sf"/>
</dbReference>
<dbReference type="NCBIfam" id="TIGR00075">
    <property type="entry name" value="hypD"/>
    <property type="match status" value="1"/>
</dbReference>
<dbReference type="GO" id="GO:0070025">
    <property type="term" value="F:carbon monoxide binding"/>
    <property type="evidence" value="ECO:0007669"/>
    <property type="project" value="TreeGrafter"/>
</dbReference>
<evidence type="ECO:0000259" key="6">
    <source>
        <dbReference type="Pfam" id="PF02769"/>
    </source>
</evidence>
<feature type="domain" description="Carbamoyltransferase Kae1-like" evidence="7">
    <location>
        <begin position="47"/>
        <end position="128"/>
    </location>
</feature>
<organism evidence="8">
    <name type="scientific">Cyprideis torosa</name>
    <dbReference type="NCBI Taxonomy" id="163714"/>
    <lineage>
        <taxon>Eukaryota</taxon>
        <taxon>Metazoa</taxon>
        <taxon>Ecdysozoa</taxon>
        <taxon>Arthropoda</taxon>
        <taxon>Crustacea</taxon>
        <taxon>Oligostraca</taxon>
        <taxon>Ostracoda</taxon>
        <taxon>Podocopa</taxon>
        <taxon>Podocopida</taxon>
        <taxon>Cytherocopina</taxon>
        <taxon>Cytheroidea</taxon>
        <taxon>Cytherideidae</taxon>
        <taxon>Cyprideis</taxon>
    </lineage>
</organism>
<dbReference type="Gene3D" id="6.10.20.100">
    <property type="match status" value="1"/>
</dbReference>
<accession>A0A7R8ZSB8</accession>
<evidence type="ECO:0000256" key="2">
    <source>
        <dbReference type="ARBA" id="ARBA00007888"/>
    </source>
</evidence>
<dbReference type="Pfam" id="PF01924">
    <property type="entry name" value="HypD"/>
    <property type="match status" value="1"/>
</dbReference>
<dbReference type="GO" id="GO:0005506">
    <property type="term" value="F:iron ion binding"/>
    <property type="evidence" value="ECO:0007669"/>
    <property type="project" value="TreeGrafter"/>
</dbReference>
<name>A0A7R8ZSB8_9CRUS</name>
<dbReference type="InterPro" id="IPR036676">
    <property type="entry name" value="PurM-like_C_sf"/>
</dbReference>
<dbReference type="CDD" id="cd02197">
    <property type="entry name" value="HypE"/>
    <property type="match status" value="1"/>
</dbReference>
<dbReference type="EMBL" id="OB669396">
    <property type="protein sequence ID" value="CAD7234660.1"/>
    <property type="molecule type" value="Genomic_DNA"/>
</dbReference>
<proteinExistence type="inferred from homology"/>
<dbReference type="InterPro" id="IPR042244">
    <property type="entry name" value="HypD_2_sf"/>
</dbReference>
<dbReference type="Pfam" id="PF02769">
    <property type="entry name" value="AIRS_C"/>
    <property type="match status" value="1"/>
</dbReference>
<dbReference type="InterPro" id="IPR016188">
    <property type="entry name" value="PurM-like_N"/>
</dbReference>
<dbReference type="Gene3D" id="3.90.650.10">
    <property type="entry name" value="PurM-like C-terminal domain"/>
    <property type="match status" value="1"/>
</dbReference>
<dbReference type="GO" id="GO:0008233">
    <property type="term" value="F:peptidase activity"/>
    <property type="evidence" value="ECO:0007669"/>
    <property type="project" value="InterPro"/>
</dbReference>
<comment type="similarity">
    <text evidence="1">Belongs to the HypE family.</text>
</comment>
<dbReference type="PANTHER" id="PTHR30149:SF0">
    <property type="entry name" value="HYDROGENASE MATURATION FACTOR HYPD"/>
    <property type="match status" value="1"/>
</dbReference>
<dbReference type="PRINTS" id="PR00446">
    <property type="entry name" value="HYDRGNUPTAKE"/>
</dbReference>
<dbReference type="InterPro" id="IPR011854">
    <property type="entry name" value="HypE"/>
</dbReference>
<evidence type="ECO:0000256" key="3">
    <source>
        <dbReference type="ARBA" id="ARBA00022723"/>
    </source>
</evidence>
<keyword evidence="3" id="KW-0479">Metal-binding</keyword>
<dbReference type="GO" id="GO:0051604">
    <property type="term" value="P:protein maturation"/>
    <property type="evidence" value="ECO:0007669"/>
    <property type="project" value="TreeGrafter"/>
</dbReference>
<dbReference type="CDD" id="cd06062">
    <property type="entry name" value="H2MP_MemB-H2up"/>
    <property type="match status" value="1"/>
</dbReference>
<dbReference type="Gene3D" id="3.30.1330.10">
    <property type="entry name" value="PurM-like, N-terminal domain"/>
    <property type="match status" value="1"/>
</dbReference>
<dbReference type="PANTHER" id="PTHR30149">
    <property type="entry name" value="HYDROGENASE PROTEIN ASSEMBLY PROTEIN HYPD"/>
    <property type="match status" value="1"/>
</dbReference>
<dbReference type="SUPFAM" id="SSF53163">
    <property type="entry name" value="HybD-like"/>
    <property type="match status" value="1"/>
</dbReference>
<dbReference type="AlphaFoldDB" id="A0A7R8ZSB8"/>
<dbReference type="SUPFAM" id="SSF56042">
    <property type="entry name" value="PurM C-terminal domain-like"/>
    <property type="match status" value="1"/>
</dbReference>
<feature type="domain" description="PurM-like C-terminal" evidence="6">
    <location>
        <begin position="512"/>
        <end position="659"/>
    </location>
</feature>
<dbReference type="OrthoDB" id="10263858at2759"/>
<feature type="domain" description="PurM-like N-terminal" evidence="5">
    <location>
        <begin position="407"/>
        <end position="500"/>
    </location>
</feature>
<dbReference type="GO" id="GO:0051539">
    <property type="term" value="F:4 iron, 4 sulfur cluster binding"/>
    <property type="evidence" value="ECO:0007669"/>
    <property type="project" value="TreeGrafter"/>
</dbReference>
<gene>
    <name evidence="8" type="ORF">CTOB1V02_LOCUS12476</name>
</gene>
<dbReference type="InterPro" id="IPR023430">
    <property type="entry name" value="Pept_HybD-like_dom_sf"/>
</dbReference>
<dbReference type="GO" id="GO:0008047">
    <property type="term" value="F:enzyme activator activity"/>
    <property type="evidence" value="ECO:0007669"/>
    <property type="project" value="InterPro"/>
</dbReference>
<dbReference type="NCBIfam" id="TIGR02124">
    <property type="entry name" value="hypE"/>
    <property type="match status" value="1"/>
</dbReference>
<dbReference type="Gene3D" id="3.40.50.11740">
    <property type="entry name" value="HypD, alpha/beta domain 2"/>
    <property type="match status" value="2"/>
</dbReference>
<dbReference type="Gene3D" id="3.40.50.1450">
    <property type="entry name" value="HybD-like"/>
    <property type="match status" value="1"/>
</dbReference>
<dbReference type="SUPFAM" id="SSF55326">
    <property type="entry name" value="PurM N-terminal domain-like"/>
    <property type="match status" value="1"/>
</dbReference>
<dbReference type="InterPro" id="IPR002780">
    <property type="entry name" value="Hyd_form_HypD"/>
</dbReference>
<sequence>MGLPVKRVQHHHAHAVAVMAEHKLEGPALALILDGTGYGDDGTIWGGGDKAAEQPWRMGLAALHHSFGPRGLQAKHLPTTMSGIDEGQRDVIAAMLENNINSPMSSSCGRLFDAVAALLGMCSISTYEDAFISLAEHKDVRITTFGDLFRVPGTHGSLANASSLGAQVEIVYSPMDALELAATNRSALHVFLGVGFETTTPTIAATIMAAKLRQIDNFCVFSTQKVMPPPLHALLQDPELRIDGLLCPGHVSSIIGASAYQELVDQYGLACVISGFETSDLLTGLIKLARQVANGDIKVENNYSRVVSQEGNRRAQAMVNQVFEPADMEWRGLGTIGASGLRIRDEYRLFDAEKRLDISLEEVEEPQGCLCGDILKGIQTPPKCPLFAKRCTPASPRRTGEPGAHSYVVDPIFFPGGDIGKLAVHGTINDLAMRGARPLCLSLALILEEGFALDDLERIIASIGEASKNSGVPVVTGDTKVVPHGKGDKIFINTSGIGVVDETHSISSRHGQPGDHLILSGTMGDHGITIMTRRAGLKLEGEMQSDTMALHRMVASLLAQIPQAIHVLRDPTRGGVATSINEIAGASGLAIQIEEEALPIRPAVRTACELLGLDPLYLANEGKCLVVVDPQQSDLALEIMQSCPEGKDARIIGHLCAGKPGIGNLICGDEGFGIHTIRYLEENYTFPENVHLHDAGTAGIYLSPILEDCDTVLVIDVVDIAEEPGTMKHYSTEDIKLGAMQKKMSPHQLGLLEVLEICKLRDAAPESVEFYCVVPYQLDTTLELSAILAPRVHDIAGKILARLTELGVEVQPRL</sequence>
<dbReference type="Pfam" id="PF00586">
    <property type="entry name" value="AIRS"/>
    <property type="match status" value="1"/>
</dbReference>
<comment type="similarity">
    <text evidence="2">Belongs to the HypD family.</text>
</comment>
<dbReference type="Pfam" id="PF01750">
    <property type="entry name" value="HycI"/>
    <property type="match status" value="1"/>
</dbReference>
<dbReference type="InterPro" id="IPR042243">
    <property type="entry name" value="HypD_1"/>
</dbReference>
<dbReference type="Gene3D" id="3.30.420.560">
    <property type="match status" value="1"/>
</dbReference>
<evidence type="ECO:0000259" key="7">
    <source>
        <dbReference type="Pfam" id="PF22521"/>
    </source>
</evidence>
<dbReference type="NCBIfam" id="TIGR00072">
    <property type="entry name" value="hydrog_prot"/>
    <property type="match status" value="1"/>
</dbReference>
<evidence type="ECO:0000256" key="4">
    <source>
        <dbReference type="ARBA" id="ARBA00023004"/>
    </source>
</evidence>
<protein>
    <submittedName>
        <fullName evidence="8">Uncharacterized protein</fullName>
    </submittedName>
</protein>
<dbReference type="InterPro" id="IPR000671">
    <property type="entry name" value="Peptidase_A31"/>
</dbReference>
<reference evidence="8" key="1">
    <citation type="submission" date="2020-11" db="EMBL/GenBank/DDBJ databases">
        <authorList>
            <person name="Tran Van P."/>
        </authorList>
    </citation>
    <scope>NUCLEOTIDE SEQUENCE</scope>
</reference>
<dbReference type="Pfam" id="PF22521">
    <property type="entry name" value="HypF_C_2"/>
    <property type="match status" value="1"/>
</dbReference>
<keyword evidence="4" id="KW-0408">Iron</keyword>
<dbReference type="InterPro" id="IPR010918">
    <property type="entry name" value="PurM-like_C_dom"/>
</dbReference>
<evidence type="ECO:0000313" key="8">
    <source>
        <dbReference type="EMBL" id="CAD7234660.1"/>
    </source>
</evidence>